<dbReference type="CDD" id="cd12148">
    <property type="entry name" value="fungal_TF_MHR"/>
    <property type="match status" value="1"/>
</dbReference>
<accession>A0A3E2H7X5</accession>
<evidence type="ECO:0000313" key="7">
    <source>
        <dbReference type="EMBL" id="RFU29496.1"/>
    </source>
</evidence>
<organism evidence="7 8">
    <name type="scientific">Scytalidium lignicola</name>
    <name type="common">Hyphomycete</name>
    <dbReference type="NCBI Taxonomy" id="5539"/>
    <lineage>
        <taxon>Eukaryota</taxon>
        <taxon>Fungi</taxon>
        <taxon>Dikarya</taxon>
        <taxon>Ascomycota</taxon>
        <taxon>Pezizomycotina</taxon>
        <taxon>Leotiomycetes</taxon>
        <taxon>Leotiomycetes incertae sedis</taxon>
        <taxon>Scytalidium</taxon>
    </lineage>
</organism>
<proteinExistence type="predicted"/>
<keyword evidence="3" id="KW-0238">DNA-binding</keyword>
<keyword evidence="5" id="KW-0539">Nucleus</keyword>
<evidence type="ECO:0000256" key="4">
    <source>
        <dbReference type="ARBA" id="ARBA00023163"/>
    </source>
</evidence>
<feature type="non-terminal residue" evidence="7">
    <location>
        <position position="614"/>
    </location>
</feature>
<feature type="region of interest" description="Disordered" evidence="6">
    <location>
        <begin position="545"/>
        <end position="579"/>
    </location>
</feature>
<dbReference type="PANTHER" id="PTHR31845">
    <property type="entry name" value="FINGER DOMAIN PROTEIN, PUTATIVE-RELATED"/>
    <property type="match status" value="1"/>
</dbReference>
<name>A0A3E2H7X5_SCYLI</name>
<evidence type="ECO:0000256" key="2">
    <source>
        <dbReference type="ARBA" id="ARBA00023015"/>
    </source>
</evidence>
<dbReference type="OMA" id="IKCQPSE"/>
<gene>
    <name evidence="7" type="ORF">B7463_g6823</name>
</gene>
<dbReference type="Proteomes" id="UP000258309">
    <property type="component" value="Unassembled WGS sequence"/>
</dbReference>
<dbReference type="GO" id="GO:0000981">
    <property type="term" value="F:DNA-binding transcription factor activity, RNA polymerase II-specific"/>
    <property type="evidence" value="ECO:0007669"/>
    <property type="project" value="TreeGrafter"/>
</dbReference>
<dbReference type="EMBL" id="NCSJ02000126">
    <property type="protein sequence ID" value="RFU29496.1"/>
    <property type="molecule type" value="Genomic_DNA"/>
</dbReference>
<dbReference type="AlphaFoldDB" id="A0A3E2H7X5"/>
<evidence type="ECO:0000256" key="6">
    <source>
        <dbReference type="SAM" id="MobiDB-lite"/>
    </source>
</evidence>
<protein>
    <recommendedName>
        <fullName evidence="9">Transcription factor domain-containing protein</fullName>
    </recommendedName>
</protein>
<reference evidence="7 8" key="1">
    <citation type="submission" date="2018-05" db="EMBL/GenBank/DDBJ databases">
        <title>Draft genome sequence of Scytalidium lignicola DSM 105466, a ubiquitous saprotrophic fungus.</title>
        <authorList>
            <person name="Buettner E."/>
            <person name="Gebauer A.M."/>
            <person name="Hofrichter M."/>
            <person name="Liers C."/>
            <person name="Kellner H."/>
        </authorList>
    </citation>
    <scope>NUCLEOTIDE SEQUENCE [LARGE SCALE GENOMIC DNA]</scope>
    <source>
        <strain evidence="7 8">DSM 105466</strain>
    </source>
</reference>
<dbReference type="OrthoDB" id="5226580at2759"/>
<evidence type="ECO:0008006" key="9">
    <source>
        <dbReference type="Google" id="ProtNLM"/>
    </source>
</evidence>
<feature type="compositionally biased region" description="Low complexity" evidence="6">
    <location>
        <begin position="545"/>
        <end position="558"/>
    </location>
</feature>
<comment type="caution">
    <text evidence="7">The sequence shown here is derived from an EMBL/GenBank/DDBJ whole genome shotgun (WGS) entry which is preliminary data.</text>
</comment>
<dbReference type="InterPro" id="IPR051089">
    <property type="entry name" value="prtT"/>
</dbReference>
<dbReference type="GO" id="GO:0000976">
    <property type="term" value="F:transcription cis-regulatory region binding"/>
    <property type="evidence" value="ECO:0007669"/>
    <property type="project" value="TreeGrafter"/>
</dbReference>
<dbReference type="PANTHER" id="PTHR31845:SF10">
    <property type="entry name" value="ZN(II)2CYS6 TRANSCRIPTION FACTOR (EUROFUNG)"/>
    <property type="match status" value="1"/>
</dbReference>
<keyword evidence="8" id="KW-1185">Reference proteome</keyword>
<feature type="compositionally biased region" description="Polar residues" evidence="6">
    <location>
        <begin position="568"/>
        <end position="579"/>
    </location>
</feature>
<evidence type="ECO:0000256" key="5">
    <source>
        <dbReference type="ARBA" id="ARBA00023242"/>
    </source>
</evidence>
<evidence type="ECO:0000256" key="3">
    <source>
        <dbReference type="ARBA" id="ARBA00023125"/>
    </source>
</evidence>
<dbReference type="GO" id="GO:0005634">
    <property type="term" value="C:nucleus"/>
    <property type="evidence" value="ECO:0007669"/>
    <property type="project" value="UniProtKB-SubCell"/>
</dbReference>
<sequence length="614" mass="69587">MRCTKSNLQCVVSKARRSAKANQRAQPRIADLEGKLNGILDLLSRSNTVANAETSFISSSEPPTNLDYLSSFQGQPQDPTGYMDEEELSSPDLIRNMKFNAYTSAPDTLPNPDNTRFTKLELPPAVLDHLLNEFRKMQSYCPFVIIRNEWTSLSMTTERPFLLLAVIISASSRYPQLQRALTIEFKEILAHRIIISGDRSLDLLQGLLVHLTWFQFHLIPRSQQIYRYLQIAISVLIDLGLDESVDNVLEERTDLLLHDPSLRSKNAGSIELLGNEGKPNILPFTQYMMGCAVVLQESPEFETDHLVYPLIKLQRVVEEARDLYRIDRTTDSRPRAHTHAERLMMNLEEWRHALPVNIQDSALIKNRYHAVNIRIYEMGLVYRFESLRPLARNEDKGHPATAPHPTLIANLIKCVDAVKEYLDCFLTMSTLEYHSLPLEEWFRIILAFFVLYKLSLGLSEVPGWNVHIARETVDLEDYLNLILNRLKSTQTTQIPLGTTYTDDLFSIFPTILENVKDSYMAARDSPSLFSDGIIAHDNLGAVKATQTFPSTSPSSGPTNERVRCPGTSDLNLPATPTNTSISSGIAAEIQTIENEKLWNDLTMDDSMAYLFNNP</sequence>
<evidence type="ECO:0000256" key="1">
    <source>
        <dbReference type="ARBA" id="ARBA00004123"/>
    </source>
</evidence>
<keyword evidence="4" id="KW-0804">Transcription</keyword>
<dbReference type="STRING" id="5539.A0A3E2H7X5"/>
<feature type="non-terminal residue" evidence="7">
    <location>
        <position position="1"/>
    </location>
</feature>
<evidence type="ECO:0000313" key="8">
    <source>
        <dbReference type="Proteomes" id="UP000258309"/>
    </source>
</evidence>
<keyword evidence="2" id="KW-0805">Transcription regulation</keyword>
<comment type="subcellular location">
    <subcellularLocation>
        <location evidence="1">Nucleus</location>
    </subcellularLocation>
</comment>